<dbReference type="PANTHER" id="PTHR11080">
    <property type="entry name" value="PYRAZINAMIDASE/NICOTINAMIDASE"/>
    <property type="match status" value="1"/>
</dbReference>
<dbReference type="GO" id="GO:0016811">
    <property type="term" value="F:hydrolase activity, acting on carbon-nitrogen (but not peptide) bonds, in linear amides"/>
    <property type="evidence" value="ECO:0007669"/>
    <property type="project" value="TreeGrafter"/>
</dbReference>
<dbReference type="SUPFAM" id="SSF52499">
    <property type="entry name" value="Isochorismatase-like hydrolases"/>
    <property type="match status" value="1"/>
</dbReference>
<gene>
    <name evidence="3" type="ORF">SAMN05216516_10847</name>
</gene>
<keyword evidence="4" id="KW-1185">Reference proteome</keyword>
<accession>A0A1I4Z8W8</accession>
<dbReference type="Gene3D" id="3.40.50.850">
    <property type="entry name" value="Isochorismatase-like"/>
    <property type="match status" value="1"/>
</dbReference>
<dbReference type="Proteomes" id="UP000242222">
    <property type="component" value="Unassembled WGS sequence"/>
</dbReference>
<evidence type="ECO:0000256" key="2">
    <source>
        <dbReference type="ARBA" id="ARBA00022801"/>
    </source>
</evidence>
<dbReference type="EMBL" id="FOVC01000008">
    <property type="protein sequence ID" value="SFN46744.1"/>
    <property type="molecule type" value="Genomic_DNA"/>
</dbReference>
<comment type="similarity">
    <text evidence="1">Belongs to the isochorismatase family.</text>
</comment>
<dbReference type="PANTHER" id="PTHR11080:SF2">
    <property type="entry name" value="LD05707P"/>
    <property type="match status" value="1"/>
</dbReference>
<sequence>MLIDIQNDFCPGGALAVHNGDRVVPVANNCMAPWNAHGVLVTWPGHRQINALMVMELATDYCVKFSVLDTLEAGNAMNQAAGCRGVNLHLRIASRRWLK</sequence>
<reference evidence="4" key="1">
    <citation type="submission" date="2016-10" db="EMBL/GenBank/DDBJ databases">
        <authorList>
            <person name="Varghese N."/>
            <person name="Submissions S."/>
        </authorList>
    </citation>
    <scope>NUCLEOTIDE SEQUENCE [LARGE SCALE GENOMIC DNA]</scope>
    <source>
        <strain evidence="4">N6PO6</strain>
    </source>
</reference>
<dbReference type="STRING" id="1367852.SAMN05216516_10847"/>
<keyword evidence="2" id="KW-0378">Hydrolase</keyword>
<organism evidence="3 4">
    <name type="scientific">Izhakiella capsodis</name>
    <dbReference type="NCBI Taxonomy" id="1367852"/>
    <lineage>
        <taxon>Bacteria</taxon>
        <taxon>Pseudomonadati</taxon>
        <taxon>Pseudomonadota</taxon>
        <taxon>Gammaproteobacteria</taxon>
        <taxon>Enterobacterales</taxon>
        <taxon>Erwiniaceae</taxon>
        <taxon>Izhakiella</taxon>
    </lineage>
</organism>
<protein>
    <recommendedName>
        <fullName evidence="5">Nicotinamidase/pyrazinamidase</fullName>
    </recommendedName>
</protein>
<dbReference type="InterPro" id="IPR036380">
    <property type="entry name" value="Isochorismatase-like_sf"/>
</dbReference>
<evidence type="ECO:0000256" key="1">
    <source>
        <dbReference type="ARBA" id="ARBA00006336"/>
    </source>
</evidence>
<proteinExistence type="inferred from homology"/>
<dbReference type="InterPro" id="IPR052347">
    <property type="entry name" value="Isochorismatase_Nicotinamidase"/>
</dbReference>
<name>A0A1I4Z8W8_9GAMM</name>
<evidence type="ECO:0008006" key="5">
    <source>
        <dbReference type="Google" id="ProtNLM"/>
    </source>
</evidence>
<evidence type="ECO:0000313" key="4">
    <source>
        <dbReference type="Proteomes" id="UP000242222"/>
    </source>
</evidence>
<evidence type="ECO:0000313" key="3">
    <source>
        <dbReference type="EMBL" id="SFN46744.1"/>
    </source>
</evidence>
<dbReference type="AlphaFoldDB" id="A0A1I4Z8W8"/>
<dbReference type="OrthoDB" id="9791276at2"/>